<protein>
    <recommendedName>
        <fullName evidence="4 5">Large ribosomal subunit protein uL24</fullName>
    </recommendedName>
</protein>
<dbReference type="InterPro" id="IPR003256">
    <property type="entry name" value="Ribosomal_uL24"/>
</dbReference>
<keyword evidence="5" id="KW-0699">rRNA-binding</keyword>
<comment type="subunit">
    <text evidence="5">Part of the 50S ribosomal subunit.</text>
</comment>
<dbReference type="GO" id="GO:0019843">
    <property type="term" value="F:rRNA binding"/>
    <property type="evidence" value="ECO:0007669"/>
    <property type="project" value="UniProtKB-UniRule"/>
</dbReference>
<evidence type="ECO:0000256" key="6">
    <source>
        <dbReference type="RuleBase" id="RU003477"/>
    </source>
</evidence>
<evidence type="ECO:0000256" key="5">
    <source>
        <dbReference type="HAMAP-Rule" id="MF_01326"/>
    </source>
</evidence>
<proteinExistence type="inferred from homology"/>
<dbReference type="SMART" id="SM00739">
    <property type="entry name" value="KOW"/>
    <property type="match status" value="1"/>
</dbReference>
<name>A0A367ZL40_9BACT</name>
<evidence type="ECO:0000313" key="8">
    <source>
        <dbReference type="EMBL" id="RCK78489.1"/>
    </source>
</evidence>
<dbReference type="InterPro" id="IPR014722">
    <property type="entry name" value="Rib_uL2_dom2"/>
</dbReference>
<dbReference type="SUPFAM" id="SSF50104">
    <property type="entry name" value="Translation proteins SH3-like domain"/>
    <property type="match status" value="1"/>
</dbReference>
<feature type="domain" description="KOW" evidence="7">
    <location>
        <begin position="15"/>
        <end position="42"/>
    </location>
</feature>
<dbReference type="Pfam" id="PF17136">
    <property type="entry name" value="ribosomal_L24"/>
    <property type="match status" value="1"/>
</dbReference>
<evidence type="ECO:0000313" key="9">
    <source>
        <dbReference type="Proteomes" id="UP000252355"/>
    </source>
</evidence>
<dbReference type="GO" id="GO:1990904">
    <property type="term" value="C:ribonucleoprotein complex"/>
    <property type="evidence" value="ECO:0007669"/>
    <property type="project" value="UniProtKB-KW"/>
</dbReference>
<evidence type="ECO:0000259" key="7">
    <source>
        <dbReference type="SMART" id="SM00739"/>
    </source>
</evidence>
<accession>A0A367ZL40</accession>
<dbReference type="Pfam" id="PF00467">
    <property type="entry name" value="KOW"/>
    <property type="match status" value="1"/>
</dbReference>
<dbReference type="HAMAP" id="MF_01326_B">
    <property type="entry name" value="Ribosomal_uL24_B"/>
    <property type="match status" value="1"/>
</dbReference>
<dbReference type="InterPro" id="IPR005825">
    <property type="entry name" value="Ribosomal_uL24_CS"/>
</dbReference>
<dbReference type="Gene3D" id="2.30.30.30">
    <property type="match status" value="1"/>
</dbReference>
<keyword evidence="2 5" id="KW-0689">Ribosomal protein</keyword>
<dbReference type="PROSITE" id="PS01108">
    <property type="entry name" value="RIBOSOMAL_L24"/>
    <property type="match status" value="1"/>
</dbReference>
<evidence type="ECO:0000256" key="2">
    <source>
        <dbReference type="ARBA" id="ARBA00022980"/>
    </source>
</evidence>
<comment type="function">
    <text evidence="5">One of the proteins that surrounds the polypeptide exit tunnel on the outside of the subunit.</text>
</comment>
<evidence type="ECO:0000256" key="1">
    <source>
        <dbReference type="ARBA" id="ARBA00010618"/>
    </source>
</evidence>
<evidence type="ECO:0000256" key="4">
    <source>
        <dbReference type="ARBA" id="ARBA00035206"/>
    </source>
</evidence>
<keyword evidence="5" id="KW-0694">RNA-binding</keyword>
<dbReference type="InterPro" id="IPR005824">
    <property type="entry name" value="KOW"/>
</dbReference>
<gene>
    <name evidence="5" type="primary">rplX</name>
    <name evidence="8" type="ORF">OZSIB_1409</name>
</gene>
<evidence type="ECO:0000256" key="3">
    <source>
        <dbReference type="ARBA" id="ARBA00023274"/>
    </source>
</evidence>
<dbReference type="InterPro" id="IPR008991">
    <property type="entry name" value="Translation_prot_SH3-like_sf"/>
</dbReference>
<dbReference type="EMBL" id="QOQW01000022">
    <property type="protein sequence ID" value="RCK78489.1"/>
    <property type="molecule type" value="Genomic_DNA"/>
</dbReference>
<dbReference type="AlphaFoldDB" id="A0A367ZL40"/>
<sequence length="117" mass="12873">MLKTVKARRSVAKPHVKKDDTVIILSGEDAGKKGRVLEVRPEKGQVFVEGVNYVKRHQRPTKKIGKGGIIQKEGAIFLSRVGLLCGACNKVTRAKIVDQQGELARVCKLCNEPLGRK</sequence>
<dbReference type="NCBIfam" id="TIGR01079">
    <property type="entry name" value="rplX_bact"/>
    <property type="match status" value="1"/>
</dbReference>
<dbReference type="GO" id="GO:0005840">
    <property type="term" value="C:ribosome"/>
    <property type="evidence" value="ECO:0007669"/>
    <property type="project" value="UniProtKB-KW"/>
</dbReference>
<comment type="caution">
    <text evidence="8">The sequence shown here is derived from an EMBL/GenBank/DDBJ whole genome shotgun (WGS) entry which is preliminary data.</text>
</comment>
<comment type="function">
    <text evidence="5">One of two assembly initiator proteins, it binds directly to the 5'-end of the 23S rRNA, where it nucleates assembly of the 50S subunit.</text>
</comment>
<dbReference type="Proteomes" id="UP000252355">
    <property type="component" value="Unassembled WGS sequence"/>
</dbReference>
<dbReference type="CDD" id="cd06089">
    <property type="entry name" value="KOW_RPL26"/>
    <property type="match status" value="1"/>
</dbReference>
<dbReference type="InterPro" id="IPR041988">
    <property type="entry name" value="Ribosomal_uL24_KOW"/>
</dbReference>
<dbReference type="GO" id="GO:0003735">
    <property type="term" value="F:structural constituent of ribosome"/>
    <property type="evidence" value="ECO:0007669"/>
    <property type="project" value="InterPro"/>
</dbReference>
<comment type="similarity">
    <text evidence="1 5 6">Belongs to the universal ribosomal protein uL24 family.</text>
</comment>
<dbReference type="GO" id="GO:0006412">
    <property type="term" value="P:translation"/>
    <property type="evidence" value="ECO:0007669"/>
    <property type="project" value="UniProtKB-UniRule"/>
</dbReference>
<keyword evidence="3 5" id="KW-0687">Ribonucleoprotein</keyword>
<organism evidence="8 9">
    <name type="scientific">Candidatus Ozemobacter sibiricus</name>
    <dbReference type="NCBI Taxonomy" id="2268124"/>
    <lineage>
        <taxon>Bacteria</taxon>
        <taxon>Candidatus Ozemobacteria</taxon>
        <taxon>Candidatus Ozemobacterales</taxon>
        <taxon>Candidatus Ozemobacteraceae</taxon>
        <taxon>Candidatus Ozemobacter</taxon>
    </lineage>
</organism>
<reference evidence="8 9" key="1">
    <citation type="submission" date="2018-05" db="EMBL/GenBank/DDBJ databases">
        <title>A metagenomic window into the 2 km-deep terrestrial subsurface aquifer revealed taxonomically and functionally diverse microbial community comprising novel uncultured bacterial lineages.</title>
        <authorList>
            <person name="Kadnikov V.V."/>
            <person name="Mardanov A.V."/>
            <person name="Beletsky A.V."/>
            <person name="Banks D."/>
            <person name="Pimenov N.V."/>
            <person name="Frank Y.A."/>
            <person name="Karnachuk O.V."/>
            <person name="Ravin N.V."/>
        </authorList>
    </citation>
    <scope>NUCLEOTIDE SEQUENCE [LARGE SCALE GENOMIC DNA]</scope>
    <source>
        <strain evidence="8">BY5</strain>
    </source>
</reference>
<dbReference type="InterPro" id="IPR057264">
    <property type="entry name" value="Ribosomal_uL24_C"/>
</dbReference>
<dbReference type="PANTHER" id="PTHR12903">
    <property type="entry name" value="MITOCHONDRIAL RIBOSOMAL PROTEIN L24"/>
    <property type="match status" value="1"/>
</dbReference>